<evidence type="ECO:0000259" key="9">
    <source>
        <dbReference type="PROSITE" id="PS50950"/>
    </source>
</evidence>
<evidence type="ECO:0000256" key="6">
    <source>
        <dbReference type="PROSITE-ProRule" id="PRU00042"/>
    </source>
</evidence>
<dbReference type="PROSITE" id="PS50950">
    <property type="entry name" value="ZF_THAP"/>
    <property type="match status" value="1"/>
</dbReference>
<dbReference type="InterPro" id="IPR013087">
    <property type="entry name" value="Znf_C2H2_type"/>
</dbReference>
<dbReference type="PROSITE" id="PS00028">
    <property type="entry name" value="ZINC_FINGER_C2H2_1"/>
    <property type="match status" value="2"/>
</dbReference>
<accession>A0A9J7J018</accession>
<gene>
    <name evidence="11" type="primary">LOC111359774</name>
</gene>
<dbReference type="PROSITE" id="PS50157">
    <property type="entry name" value="ZINC_FINGER_C2H2_2"/>
    <property type="match status" value="2"/>
</dbReference>
<reference evidence="11" key="1">
    <citation type="submission" date="2025-08" db="UniProtKB">
        <authorList>
            <consortium name="RefSeq"/>
        </authorList>
    </citation>
    <scope>IDENTIFICATION</scope>
    <source>
        <strain evidence="11">Ishihara</strain>
        <tissue evidence="11">Whole body</tissue>
    </source>
</reference>
<dbReference type="SMART" id="SM00692">
    <property type="entry name" value="DM3"/>
    <property type="match status" value="1"/>
</dbReference>
<dbReference type="AlphaFoldDB" id="A0A9J7J018"/>
<dbReference type="PANTHER" id="PTHR24379">
    <property type="entry name" value="KRAB AND ZINC FINGER DOMAIN-CONTAINING"/>
    <property type="match status" value="1"/>
</dbReference>
<dbReference type="PANTHER" id="PTHR24379:SF121">
    <property type="entry name" value="C2H2-TYPE DOMAIN-CONTAINING PROTEIN"/>
    <property type="match status" value="1"/>
</dbReference>
<dbReference type="Proteomes" id="UP000301870">
    <property type="component" value="Chromosome 3"/>
</dbReference>
<dbReference type="InterPro" id="IPR006612">
    <property type="entry name" value="THAP_Znf"/>
</dbReference>
<dbReference type="SMART" id="SM00980">
    <property type="entry name" value="THAP"/>
    <property type="match status" value="1"/>
</dbReference>
<dbReference type="SUPFAM" id="SSF57716">
    <property type="entry name" value="Glucocorticoid receptor-like (DNA-binding domain)"/>
    <property type="match status" value="1"/>
</dbReference>
<evidence type="ECO:0000256" key="4">
    <source>
        <dbReference type="ARBA" id="ARBA00022833"/>
    </source>
</evidence>
<keyword evidence="4" id="KW-0862">Zinc</keyword>
<dbReference type="GeneID" id="111359774"/>
<evidence type="ECO:0000256" key="2">
    <source>
        <dbReference type="ARBA" id="ARBA00022737"/>
    </source>
</evidence>
<feature type="domain" description="C2H2-type" evidence="8">
    <location>
        <begin position="439"/>
        <end position="467"/>
    </location>
</feature>
<dbReference type="SMART" id="SM00355">
    <property type="entry name" value="ZnF_C2H2"/>
    <property type="match status" value="3"/>
</dbReference>
<keyword evidence="10" id="KW-1185">Reference proteome</keyword>
<evidence type="ECO:0000256" key="3">
    <source>
        <dbReference type="ARBA" id="ARBA00022771"/>
    </source>
</evidence>
<dbReference type="KEGG" id="sliu:111359774"/>
<evidence type="ECO:0000256" key="7">
    <source>
        <dbReference type="PROSITE-ProRule" id="PRU00309"/>
    </source>
</evidence>
<dbReference type="GO" id="GO:0008270">
    <property type="term" value="F:zinc ion binding"/>
    <property type="evidence" value="ECO:0007669"/>
    <property type="project" value="UniProtKB-KW"/>
</dbReference>
<keyword evidence="1" id="KW-0479">Metal-binding</keyword>
<sequence>MSRNVCCVPGCPPDEGAVLHYFPHPVKDAERFQNWVKFIGGDLAELDSATIRKSKRICRRHFHRQFLYPRNRLNKLAVPSLLLFSPDLSDAEQAMIDEVLNEEIITESPTLFCICCLSNGGTYLQLSTCSHAEFLNRFLKPEIEPRCQVICYNCHNMLKKIKMFTLQVLNSFNIISEFQERNTQIPHQLNRNLQIQKQENIDIPQTDVIVDNNINQSIDNEEVTNETPQRMYERKMKNIGHALEIINTNQNNTCINLLATSLNSLSNSLINKNMDFINIPILNIDTVSQDTDTSKAANSSNILQEAMKSANIEDNFVVQEAELSSDRIEKGEVPNEIKIVKPNKNVLKSSIQSRIKAIILSEEELMTERSKLAASQRYLKSAYKCETCILGFNYQDNLEDHSKRKHCYKENSIKCQVCLQYIDPGANYSDHISYHYIRYECVTCGRKYHSEDETIFHYRRNHIKATKYTCLHCSYNMTSYRHIKLGSEVKQSNKYKIYKCLRCKKTWKNVERNSTENILQTDVATVGEG</sequence>
<protein>
    <submittedName>
        <fullName evidence="11">Uncharacterized protein LOC111359774 isoform X1</fullName>
    </submittedName>
</protein>
<feature type="domain" description="THAP-type" evidence="9">
    <location>
        <begin position="1"/>
        <end position="82"/>
    </location>
</feature>
<evidence type="ECO:0000256" key="5">
    <source>
        <dbReference type="ARBA" id="ARBA00023125"/>
    </source>
</evidence>
<dbReference type="GO" id="GO:0003677">
    <property type="term" value="F:DNA binding"/>
    <property type="evidence" value="ECO:0007669"/>
    <property type="project" value="UniProtKB-UniRule"/>
</dbReference>
<organism evidence="10 11">
    <name type="scientific">Spodoptera litura</name>
    <name type="common">Asian cotton leafworm</name>
    <dbReference type="NCBI Taxonomy" id="69820"/>
    <lineage>
        <taxon>Eukaryota</taxon>
        <taxon>Metazoa</taxon>
        <taxon>Ecdysozoa</taxon>
        <taxon>Arthropoda</taxon>
        <taxon>Hexapoda</taxon>
        <taxon>Insecta</taxon>
        <taxon>Pterygota</taxon>
        <taxon>Neoptera</taxon>
        <taxon>Endopterygota</taxon>
        <taxon>Lepidoptera</taxon>
        <taxon>Glossata</taxon>
        <taxon>Ditrysia</taxon>
        <taxon>Noctuoidea</taxon>
        <taxon>Noctuidae</taxon>
        <taxon>Amphipyrinae</taxon>
        <taxon>Spodoptera</taxon>
    </lineage>
</organism>
<feature type="domain" description="C2H2-type" evidence="8">
    <location>
        <begin position="383"/>
        <end position="411"/>
    </location>
</feature>
<evidence type="ECO:0000256" key="1">
    <source>
        <dbReference type="ARBA" id="ARBA00022723"/>
    </source>
</evidence>
<dbReference type="RefSeq" id="XP_022831180.1">
    <property type="nucleotide sequence ID" value="XM_022975412.1"/>
</dbReference>
<dbReference type="Pfam" id="PF05485">
    <property type="entry name" value="THAP"/>
    <property type="match status" value="1"/>
</dbReference>
<dbReference type="OrthoDB" id="8123506at2759"/>
<keyword evidence="2" id="KW-0677">Repeat</keyword>
<name>A0A9J7J018_SPOLT</name>
<keyword evidence="3 6" id="KW-0863">Zinc-finger</keyword>
<proteinExistence type="predicted"/>
<evidence type="ECO:0000259" key="8">
    <source>
        <dbReference type="PROSITE" id="PS50157"/>
    </source>
</evidence>
<keyword evidence="5 7" id="KW-0238">DNA-binding</keyword>
<evidence type="ECO:0000313" key="11">
    <source>
        <dbReference type="RefSeq" id="XP_022831180.1"/>
    </source>
</evidence>
<evidence type="ECO:0000313" key="10">
    <source>
        <dbReference type="Proteomes" id="UP000301870"/>
    </source>
</evidence>